<evidence type="ECO:0000313" key="4">
    <source>
        <dbReference type="Proteomes" id="UP000472267"/>
    </source>
</evidence>
<dbReference type="InterPro" id="IPR001715">
    <property type="entry name" value="CH_dom"/>
</dbReference>
<protein>
    <recommendedName>
        <fullName evidence="2">Calponin-homology (CH) domain-containing protein</fullName>
    </recommendedName>
</protein>
<dbReference type="InParanoid" id="A0A672IQT0"/>
<dbReference type="Ensembl" id="ENSSFAT00005045778.1">
    <property type="protein sequence ID" value="ENSSFAP00005044218.1"/>
    <property type="gene ID" value="ENSSFAG00005021776.1"/>
</dbReference>
<dbReference type="Gene3D" id="1.10.418.10">
    <property type="entry name" value="Calponin-like domain"/>
    <property type="match status" value="1"/>
</dbReference>
<feature type="region of interest" description="Disordered" evidence="1">
    <location>
        <begin position="41"/>
        <end position="67"/>
    </location>
</feature>
<reference evidence="3" key="2">
    <citation type="submission" date="2025-09" db="UniProtKB">
        <authorList>
            <consortium name="Ensembl"/>
        </authorList>
    </citation>
    <scope>IDENTIFICATION</scope>
</reference>
<feature type="domain" description="Calponin-homology (CH)" evidence="2">
    <location>
        <begin position="281"/>
        <end position="402"/>
    </location>
</feature>
<proteinExistence type="predicted"/>
<dbReference type="PROSITE" id="PS50021">
    <property type="entry name" value="CH"/>
    <property type="match status" value="1"/>
</dbReference>
<dbReference type="OMA" id="VPSERWI"/>
<dbReference type="PANTHER" id="PTHR45912:SF3">
    <property type="entry name" value="CILIA- AND FLAGELLA-ASSOCIATED PROTEIN 47"/>
    <property type="match status" value="1"/>
</dbReference>
<dbReference type="InterPro" id="IPR036872">
    <property type="entry name" value="CH_dom_sf"/>
</dbReference>
<organism evidence="3 4">
    <name type="scientific">Salarias fasciatus</name>
    <name type="common">Jewelled blenny</name>
    <name type="synonym">Blennius fasciatus</name>
    <dbReference type="NCBI Taxonomy" id="181472"/>
    <lineage>
        <taxon>Eukaryota</taxon>
        <taxon>Metazoa</taxon>
        <taxon>Chordata</taxon>
        <taxon>Craniata</taxon>
        <taxon>Vertebrata</taxon>
        <taxon>Euteleostomi</taxon>
        <taxon>Actinopterygii</taxon>
        <taxon>Neopterygii</taxon>
        <taxon>Teleostei</taxon>
        <taxon>Neoteleostei</taxon>
        <taxon>Acanthomorphata</taxon>
        <taxon>Ovalentaria</taxon>
        <taxon>Blenniimorphae</taxon>
        <taxon>Blenniiformes</taxon>
        <taxon>Blennioidei</taxon>
        <taxon>Blenniidae</taxon>
        <taxon>Salariinae</taxon>
        <taxon>Salarias</taxon>
    </lineage>
</organism>
<name>A0A672IQT0_SALFA</name>
<evidence type="ECO:0000313" key="3">
    <source>
        <dbReference type="Ensembl" id="ENSSFAP00005044218.1"/>
    </source>
</evidence>
<dbReference type="SUPFAM" id="SSF47576">
    <property type="entry name" value="Calponin-homology domain, CH-domain"/>
    <property type="match status" value="1"/>
</dbReference>
<feature type="compositionally biased region" description="Low complexity" evidence="1">
    <location>
        <begin position="41"/>
        <end position="50"/>
    </location>
</feature>
<dbReference type="AlphaFoldDB" id="A0A672IQT0"/>
<dbReference type="GO" id="GO:0060271">
    <property type="term" value="P:cilium assembly"/>
    <property type="evidence" value="ECO:0007669"/>
    <property type="project" value="TreeGrafter"/>
</dbReference>
<accession>A0A672IQT0</accession>
<dbReference type="Proteomes" id="UP000472267">
    <property type="component" value="Unassembled WGS sequence"/>
</dbReference>
<keyword evidence="4" id="KW-1185">Reference proteome</keyword>
<feature type="compositionally biased region" description="Basic and acidic residues" evidence="1">
    <location>
        <begin position="51"/>
        <end position="61"/>
    </location>
</feature>
<evidence type="ECO:0000256" key="1">
    <source>
        <dbReference type="SAM" id="MobiDB-lite"/>
    </source>
</evidence>
<reference evidence="3" key="1">
    <citation type="submission" date="2025-08" db="UniProtKB">
        <authorList>
            <consortium name="Ensembl"/>
        </authorList>
    </citation>
    <scope>IDENTIFICATION</scope>
</reference>
<evidence type="ECO:0000259" key="2">
    <source>
        <dbReference type="PROSITE" id="PS50021"/>
    </source>
</evidence>
<dbReference type="PANTHER" id="PTHR45912">
    <property type="entry name" value="CILIA- AND FLAGELLA-ASSOCIATED PROTEIN 47"/>
    <property type="match status" value="1"/>
</dbReference>
<dbReference type="GO" id="GO:0005929">
    <property type="term" value="C:cilium"/>
    <property type="evidence" value="ECO:0007669"/>
    <property type="project" value="TreeGrafter"/>
</dbReference>
<sequence length="402" mass="45191">MALHHSEQQIVLKSGTMGKQNIDICATKQSCRIHTVYSFPDSDSASGAASRDTDDPAHRESSASLGVPEFPAASTEEGLYHQNVLLAAERWFSLFGWPGGAHPVTVPLTLRRWKPPDARQTLIVSFKIKTQGLSVADMLHHLTGGQIPGIPRCQALSGDIERRTHQLLQQHEAMLDFLRWASFARHTPPLMLARYRLATRQQWDSNRQTPGWSSSNDTEQSLSYTDVDYESLSKRSWTDVLLQTYKVLVLCRVSERDTKATPDRTRPDEVLTVGSASNVYSSRELQLLSWLNTHYHSMRGEVWVPSARWIVNFDLDLTDGLVLAALLAAYCPYLTSSHFRRMYTTPSSLEQILHNNIIVVQALTALGLNINVQVNTGRQGRARCVSRRLQSDLLANFDVNQL</sequence>